<evidence type="ECO:0000256" key="2">
    <source>
        <dbReference type="ARBA" id="ARBA00005641"/>
    </source>
</evidence>
<dbReference type="PANTHER" id="PTHR34142">
    <property type="entry name" value="ENDO-BETA-1,4-GLUCANASE A"/>
    <property type="match status" value="1"/>
</dbReference>
<proteinExistence type="inferred from homology"/>
<name>A0ABR0F5W9_ZASCE</name>
<dbReference type="PANTHER" id="PTHR34142:SF1">
    <property type="entry name" value="GLYCOSIDE HYDROLASE FAMILY 5 DOMAIN-CONTAINING PROTEIN"/>
    <property type="match status" value="1"/>
</dbReference>
<evidence type="ECO:0000256" key="5">
    <source>
        <dbReference type="ARBA" id="ARBA00023295"/>
    </source>
</evidence>
<dbReference type="EC" id="3.2.1.4" evidence="3"/>
<dbReference type="SUPFAM" id="SSF51445">
    <property type="entry name" value="(Trans)glycosidases"/>
    <property type="match status" value="1"/>
</dbReference>
<evidence type="ECO:0000259" key="7">
    <source>
        <dbReference type="Pfam" id="PF00150"/>
    </source>
</evidence>
<dbReference type="InterPro" id="IPR001547">
    <property type="entry name" value="Glyco_hydro_5"/>
</dbReference>
<gene>
    <name evidence="8" type="ORF">PRZ48_002414</name>
</gene>
<evidence type="ECO:0000256" key="3">
    <source>
        <dbReference type="ARBA" id="ARBA00012601"/>
    </source>
</evidence>
<comment type="catalytic activity">
    <reaction evidence="1">
        <text>Endohydrolysis of (1-&gt;4)-beta-D-glucosidic linkages in cellulose, lichenin and cereal beta-D-glucans.</text>
        <dbReference type="EC" id="3.2.1.4"/>
    </reaction>
</comment>
<dbReference type="EMBL" id="JAXOVC010000001">
    <property type="protein sequence ID" value="KAK4508675.1"/>
    <property type="molecule type" value="Genomic_DNA"/>
</dbReference>
<dbReference type="InterPro" id="IPR018087">
    <property type="entry name" value="Glyco_hydro_5_CS"/>
</dbReference>
<dbReference type="Proteomes" id="UP001305779">
    <property type="component" value="Unassembled WGS sequence"/>
</dbReference>
<evidence type="ECO:0000256" key="6">
    <source>
        <dbReference type="RuleBase" id="RU361153"/>
    </source>
</evidence>
<keyword evidence="4 6" id="KW-0378">Hydrolase</keyword>
<comment type="similarity">
    <text evidence="2 6">Belongs to the glycosyl hydrolase 5 (cellulase A) family.</text>
</comment>
<dbReference type="Gene3D" id="3.20.20.80">
    <property type="entry name" value="Glycosidases"/>
    <property type="match status" value="1"/>
</dbReference>
<keyword evidence="9" id="KW-1185">Reference proteome</keyword>
<dbReference type="InterPro" id="IPR017853">
    <property type="entry name" value="GH"/>
</dbReference>
<keyword evidence="5 6" id="KW-0326">Glycosidase</keyword>
<feature type="domain" description="Glycoside hydrolase family 5" evidence="7">
    <location>
        <begin position="70"/>
        <end position="324"/>
    </location>
</feature>
<evidence type="ECO:0000313" key="8">
    <source>
        <dbReference type="EMBL" id="KAK4508675.1"/>
    </source>
</evidence>
<reference evidence="8 9" key="1">
    <citation type="journal article" date="2023" name="G3 (Bethesda)">
        <title>A chromosome-level genome assembly of Zasmidium syzygii isolated from banana leaves.</title>
        <authorList>
            <person name="van Westerhoven A.C."/>
            <person name="Mehrabi R."/>
            <person name="Talebi R."/>
            <person name="Steentjes M.B.F."/>
            <person name="Corcolon B."/>
            <person name="Chong P.A."/>
            <person name="Kema G.H.J."/>
            <person name="Seidl M.F."/>
        </authorList>
    </citation>
    <scope>NUCLEOTIDE SEQUENCE [LARGE SCALE GENOMIC DNA]</scope>
    <source>
        <strain evidence="8 9">P124</strain>
    </source>
</reference>
<evidence type="ECO:0000256" key="4">
    <source>
        <dbReference type="ARBA" id="ARBA00022801"/>
    </source>
</evidence>
<organism evidence="8 9">
    <name type="scientific">Zasmidium cellare</name>
    <name type="common">Wine cellar mold</name>
    <name type="synonym">Racodium cellare</name>
    <dbReference type="NCBI Taxonomy" id="395010"/>
    <lineage>
        <taxon>Eukaryota</taxon>
        <taxon>Fungi</taxon>
        <taxon>Dikarya</taxon>
        <taxon>Ascomycota</taxon>
        <taxon>Pezizomycotina</taxon>
        <taxon>Dothideomycetes</taxon>
        <taxon>Dothideomycetidae</taxon>
        <taxon>Mycosphaerellales</taxon>
        <taxon>Mycosphaerellaceae</taxon>
        <taxon>Zasmidium</taxon>
    </lineage>
</organism>
<dbReference type="PROSITE" id="PS00659">
    <property type="entry name" value="GLYCOSYL_HYDROL_F5"/>
    <property type="match status" value="1"/>
</dbReference>
<accession>A0ABR0F5W9</accession>
<dbReference type="Pfam" id="PF00150">
    <property type="entry name" value="Cellulase"/>
    <property type="match status" value="1"/>
</dbReference>
<evidence type="ECO:0000256" key="1">
    <source>
        <dbReference type="ARBA" id="ARBA00000966"/>
    </source>
</evidence>
<comment type="caution">
    <text evidence="8">The sequence shown here is derived from an EMBL/GenBank/DDBJ whole genome shotgun (WGS) entry which is preliminary data.</text>
</comment>
<sequence>MGQRQSVKAESHGGIDIAISVRKNHSLFPNKTPSVNIIGLAWDMSVLGSAFSDFEGTNCNASYEVYPYYDPPEHYTEWRAQGFNLFRVPVGWQHLQNELSGELNHTTLGHLDGLIDAITSDGSTAILDVHNYARWYCSVIGQPENNLPWLSNKTVANDDFVDLWVKLAGHYRENPRVMFQLMNEPHDLNITKWPQTNQRVITAVRALNATQPILISGTQFARLTDWQDYSQAALSTIIDPLDNTLYDFHQYFDDDGGAYGVCEPWSTFLPHYQEITNFVRGSGRKAIMTEFGGAPVEACVELVESMLGFFEENRDVWVAWTAWGSFNPGDLYLTLEPGSPFSTLTEVLKRHAPLA</sequence>
<evidence type="ECO:0000313" key="9">
    <source>
        <dbReference type="Proteomes" id="UP001305779"/>
    </source>
</evidence>
<protein>
    <recommendedName>
        <fullName evidence="3">cellulase</fullName>
        <ecNumber evidence="3">3.2.1.4</ecNumber>
    </recommendedName>
</protein>